<dbReference type="Proteomes" id="UP000826573">
    <property type="component" value="Unassembled WGS sequence"/>
</dbReference>
<gene>
    <name evidence="2" type="ORF">TsFJ059_005802</name>
</gene>
<proteinExistence type="predicted"/>
<evidence type="ECO:0000313" key="2">
    <source>
        <dbReference type="EMBL" id="KAH0521867.1"/>
    </source>
</evidence>
<name>A0A9P8HI37_9HYPO</name>
<comment type="caution">
    <text evidence="2">The sequence shown here is derived from an EMBL/GenBank/DDBJ whole genome shotgun (WGS) entry which is preliminary data.</text>
</comment>
<organism evidence="2 3">
    <name type="scientific">Trichoderma semiorbis</name>
    <dbReference type="NCBI Taxonomy" id="1491008"/>
    <lineage>
        <taxon>Eukaryota</taxon>
        <taxon>Fungi</taxon>
        <taxon>Dikarya</taxon>
        <taxon>Ascomycota</taxon>
        <taxon>Pezizomycotina</taxon>
        <taxon>Sordariomycetes</taxon>
        <taxon>Hypocreomycetidae</taxon>
        <taxon>Hypocreales</taxon>
        <taxon>Hypocreaceae</taxon>
        <taxon>Trichoderma</taxon>
    </lineage>
</organism>
<feature type="region of interest" description="Disordered" evidence="1">
    <location>
        <begin position="131"/>
        <end position="196"/>
    </location>
</feature>
<evidence type="ECO:0000313" key="3">
    <source>
        <dbReference type="Proteomes" id="UP000826573"/>
    </source>
</evidence>
<accession>A0A9P8HI37</accession>
<dbReference type="EMBL" id="JAIMJC010000007">
    <property type="protein sequence ID" value="KAH0521867.1"/>
    <property type="molecule type" value="Genomic_DNA"/>
</dbReference>
<feature type="compositionally biased region" description="Polar residues" evidence="1">
    <location>
        <begin position="187"/>
        <end position="196"/>
    </location>
</feature>
<sequence>MYSIIHRNSMAGNTELINSLTVEQARGILIYLSQNDLVTKKVSKFAREMNARMKAVCVQCSATFDPSDTAKNCFYHNGELEPDYDGDFWADHDENCHGTIDTDEMRDEFSEGFIWNCCDKGGDEIGCRWGRHQSDSNKVEDGEDADLYDEGWDDDDDDPDDEDEDDEEKVDDEDHGNKRSNGDESQDSGPNKRQKL</sequence>
<protein>
    <submittedName>
        <fullName evidence="2">Uncharacterized protein</fullName>
    </submittedName>
</protein>
<feature type="compositionally biased region" description="Basic and acidic residues" evidence="1">
    <location>
        <begin position="131"/>
        <end position="140"/>
    </location>
</feature>
<dbReference type="PANTHER" id="PTHR38167:SF1">
    <property type="entry name" value="C2H2-TYPE DOMAIN-CONTAINING PROTEIN"/>
    <property type="match status" value="1"/>
</dbReference>
<keyword evidence="3" id="KW-1185">Reference proteome</keyword>
<dbReference type="AlphaFoldDB" id="A0A9P8HI37"/>
<evidence type="ECO:0000256" key="1">
    <source>
        <dbReference type="SAM" id="MobiDB-lite"/>
    </source>
</evidence>
<dbReference type="PANTHER" id="PTHR38167">
    <property type="entry name" value="C2H2-TYPE DOMAIN-CONTAINING PROTEIN"/>
    <property type="match status" value="1"/>
</dbReference>
<reference evidence="2 3" key="1">
    <citation type="submission" date="2021-08" db="EMBL/GenBank/DDBJ databases">
        <title>The highly contiguous genome resource for Trichoderma semiorbis FJ059, a fungal antagonistic to plant pathogens.</title>
        <authorList>
            <person name="Liu T."/>
        </authorList>
    </citation>
    <scope>NUCLEOTIDE SEQUENCE [LARGE SCALE GENOMIC DNA]</scope>
    <source>
        <strain evidence="2 3">FJ059</strain>
    </source>
</reference>
<feature type="compositionally biased region" description="Acidic residues" evidence="1">
    <location>
        <begin position="141"/>
        <end position="174"/>
    </location>
</feature>